<name>A0A7M2RDW7_9FIRM</name>
<sequence length="244" mass="27092">MDTLKMLWGFIKNARYLKGMMRKTVATVVEAENPHGDYHTIALKPADGFTWNAGEHVMLRLPDHEGIEKEYRIFSIASIQEEGVLLFGTRTGKETSAFKKALLSLKPGAQVSVQGAFGWFRVRDEYSPIVLFAGGVGVTPVRALVKELAHSQTRPIHIVYSSSDFYLFGDEIHTIANDNPSMSLHKVSAREETQAKLSELAGQYGNQAYYYMSASPGVIDSVAKLLRSKGISGKRLIDDTMRGY</sequence>
<dbReference type="SUPFAM" id="SSF63380">
    <property type="entry name" value="Riboflavin synthase domain-like"/>
    <property type="match status" value="1"/>
</dbReference>
<dbReference type="PANTHER" id="PTHR47354">
    <property type="entry name" value="NADH OXIDOREDUCTASE HCR"/>
    <property type="match status" value="1"/>
</dbReference>
<dbReference type="PRINTS" id="PR00410">
    <property type="entry name" value="PHEHYDRXLASE"/>
</dbReference>
<evidence type="ECO:0000313" key="2">
    <source>
        <dbReference type="EMBL" id="QOV18181.1"/>
    </source>
</evidence>
<dbReference type="PANTHER" id="PTHR47354:SF5">
    <property type="entry name" value="PROTEIN RFBI"/>
    <property type="match status" value="1"/>
</dbReference>
<dbReference type="AlphaFoldDB" id="A0A7M2RDW7"/>
<dbReference type="RefSeq" id="WP_193734543.1">
    <property type="nucleotide sequence ID" value="NZ_CP063304.1"/>
</dbReference>
<accession>A0A7M2RDW7</accession>
<dbReference type="InterPro" id="IPR017938">
    <property type="entry name" value="Riboflavin_synthase-like_b-brl"/>
</dbReference>
<dbReference type="InterPro" id="IPR017927">
    <property type="entry name" value="FAD-bd_FR_type"/>
</dbReference>
<dbReference type="CDD" id="cd00322">
    <property type="entry name" value="FNR_like"/>
    <property type="match status" value="1"/>
</dbReference>
<dbReference type="Gene3D" id="2.40.30.10">
    <property type="entry name" value="Translation factors"/>
    <property type="match status" value="1"/>
</dbReference>
<dbReference type="Proteomes" id="UP000593601">
    <property type="component" value="Chromosome"/>
</dbReference>
<proteinExistence type="predicted"/>
<keyword evidence="3" id="KW-1185">Reference proteome</keyword>
<gene>
    <name evidence="2" type="ORF">INP51_09000</name>
</gene>
<dbReference type="SUPFAM" id="SSF52343">
    <property type="entry name" value="Ferredoxin reductase-like, C-terminal NADP-linked domain"/>
    <property type="match status" value="1"/>
</dbReference>
<dbReference type="PROSITE" id="PS51384">
    <property type="entry name" value="FAD_FR"/>
    <property type="match status" value="1"/>
</dbReference>
<evidence type="ECO:0000259" key="1">
    <source>
        <dbReference type="PROSITE" id="PS51384"/>
    </source>
</evidence>
<dbReference type="EMBL" id="CP063304">
    <property type="protein sequence ID" value="QOV18181.1"/>
    <property type="molecule type" value="Genomic_DNA"/>
</dbReference>
<evidence type="ECO:0000313" key="3">
    <source>
        <dbReference type="Proteomes" id="UP000593601"/>
    </source>
</evidence>
<organism evidence="2 3">
    <name type="scientific">Blautia liquoris</name>
    <dbReference type="NCBI Taxonomy" id="2779518"/>
    <lineage>
        <taxon>Bacteria</taxon>
        <taxon>Bacillati</taxon>
        <taxon>Bacillota</taxon>
        <taxon>Clostridia</taxon>
        <taxon>Lachnospirales</taxon>
        <taxon>Lachnospiraceae</taxon>
        <taxon>Blautia</taxon>
    </lineage>
</organism>
<dbReference type="Gene3D" id="3.40.50.80">
    <property type="entry name" value="Nucleotide-binding domain of ferredoxin-NADP reductase (FNR) module"/>
    <property type="match status" value="1"/>
</dbReference>
<dbReference type="InterPro" id="IPR039261">
    <property type="entry name" value="FNR_nucleotide-bd"/>
</dbReference>
<dbReference type="GO" id="GO:0016491">
    <property type="term" value="F:oxidoreductase activity"/>
    <property type="evidence" value="ECO:0007669"/>
    <property type="project" value="InterPro"/>
</dbReference>
<reference evidence="2 3" key="1">
    <citation type="submission" date="2020-10" db="EMBL/GenBank/DDBJ databases">
        <title>Blautia liquoris sp.nov., isolated from the mud in a fermentation cellar used for the production of Chinese strong-flavoured liquor.</title>
        <authorList>
            <person name="Lu L."/>
        </authorList>
    </citation>
    <scope>NUCLEOTIDE SEQUENCE [LARGE SCALE GENOMIC DNA]</scope>
    <source>
        <strain evidence="2 3">LZLJ-3</strain>
    </source>
</reference>
<dbReference type="KEGG" id="bliq:INP51_09000"/>
<protein>
    <submittedName>
        <fullName evidence="2">FAD-dependent oxidoreductase</fullName>
    </submittedName>
</protein>
<dbReference type="InterPro" id="IPR050415">
    <property type="entry name" value="MRET"/>
</dbReference>
<feature type="domain" description="FAD-binding FR-type" evidence="1">
    <location>
        <begin position="21"/>
        <end position="123"/>
    </location>
</feature>